<proteinExistence type="predicted"/>
<keyword evidence="2" id="KW-1185">Reference proteome</keyword>
<dbReference type="EMBL" id="NIOJ01000067">
    <property type="protein sequence ID" value="PNT95434.1"/>
    <property type="molecule type" value="Genomic_DNA"/>
</dbReference>
<gene>
    <name evidence="1" type="ORF">CDQ84_17135</name>
</gene>
<dbReference type="Proteomes" id="UP000236151">
    <property type="component" value="Unassembled WGS sequence"/>
</dbReference>
<sequence length="65" mass="7758">MRLGIGCNHQQRPYEGIESIRFPVNLVDSFISLNSYIKFMLYVSLAVYIKKLWIEKYLQELEIMD</sequence>
<dbReference type="AlphaFoldDB" id="A0A2K2F9K2"/>
<evidence type="ECO:0000313" key="1">
    <source>
        <dbReference type="EMBL" id="PNT95434.1"/>
    </source>
</evidence>
<protein>
    <submittedName>
        <fullName evidence="1">Uncharacterized protein</fullName>
    </submittedName>
</protein>
<comment type="caution">
    <text evidence="1">The sequence shown here is derived from an EMBL/GenBank/DDBJ whole genome shotgun (WGS) entry which is preliminary data.</text>
</comment>
<dbReference type="KEGG" id="cthd:CDO33_03370"/>
<accession>A0A2K2F9K2</accession>
<reference evidence="1 2" key="1">
    <citation type="submission" date="2017-06" db="EMBL/GenBank/DDBJ databases">
        <title>Investigating the central metabolism of Clostridium thermosuccinogenes.</title>
        <authorList>
            <person name="Koendjbiharie J.G."/>
            <person name="van Kranenburg R."/>
        </authorList>
    </citation>
    <scope>NUCLEOTIDE SEQUENCE [LARGE SCALE GENOMIC DNA]</scope>
    <source>
        <strain evidence="1 2">DSM 5806</strain>
    </source>
</reference>
<organism evidence="1 2">
    <name type="scientific">Clostridium thermosuccinogenes</name>
    <dbReference type="NCBI Taxonomy" id="84032"/>
    <lineage>
        <taxon>Bacteria</taxon>
        <taxon>Bacillati</taxon>
        <taxon>Bacillota</taxon>
        <taxon>Clostridia</taxon>
        <taxon>Eubacteriales</taxon>
        <taxon>Clostridiaceae</taxon>
        <taxon>Clostridium</taxon>
    </lineage>
</organism>
<evidence type="ECO:0000313" key="2">
    <source>
        <dbReference type="Proteomes" id="UP000236151"/>
    </source>
</evidence>
<name>A0A2K2F9K2_9CLOT</name>